<proteinExistence type="predicted"/>
<protein>
    <recommendedName>
        <fullName evidence="4">Phosphoesterase PA-phosphatase related protein</fullName>
    </recommendedName>
</protein>
<sequence>MEPEIVDEVLPDATPTRDPVTRLARWLTEIFAPPVLVAVLPIVIGVHAGRTVGSGLAWGLFASLFVGVIPYAIVLYGVLRGRLSDRHIGVREQRTKPLALGLVSVLVGIVLLAALGAPRAVTALVVAMFVGGLVATVINHFWKLSVHASVAAGTTLVLTLAFGPALLATAVMVAAVGWSRVRLRDHTTWQVVAGTVVGAVVSGLAFGLLR</sequence>
<evidence type="ECO:0000313" key="2">
    <source>
        <dbReference type="EMBL" id="GIJ71078.1"/>
    </source>
</evidence>
<feature type="transmembrane region" description="Helical" evidence="1">
    <location>
        <begin position="123"/>
        <end position="142"/>
    </location>
</feature>
<comment type="caution">
    <text evidence="2">The sequence shown here is derived from an EMBL/GenBank/DDBJ whole genome shotgun (WGS) entry which is preliminary data.</text>
</comment>
<keyword evidence="1" id="KW-1133">Transmembrane helix</keyword>
<dbReference type="AlphaFoldDB" id="A0A8J3ZZI8"/>
<name>A0A8J3ZZI8_9ACTN</name>
<dbReference type="Proteomes" id="UP000635606">
    <property type="component" value="Unassembled WGS sequence"/>
</dbReference>
<keyword evidence="3" id="KW-1185">Reference proteome</keyword>
<evidence type="ECO:0008006" key="4">
    <source>
        <dbReference type="Google" id="ProtNLM"/>
    </source>
</evidence>
<gene>
    <name evidence="2" type="ORF">Voc01_059950</name>
</gene>
<feature type="transmembrane region" description="Helical" evidence="1">
    <location>
        <begin position="154"/>
        <end position="177"/>
    </location>
</feature>
<evidence type="ECO:0000313" key="3">
    <source>
        <dbReference type="Proteomes" id="UP000635606"/>
    </source>
</evidence>
<feature type="transmembrane region" description="Helical" evidence="1">
    <location>
        <begin position="55"/>
        <end position="78"/>
    </location>
</feature>
<keyword evidence="1" id="KW-0472">Membrane</keyword>
<feature type="transmembrane region" description="Helical" evidence="1">
    <location>
        <begin position="30"/>
        <end position="49"/>
    </location>
</feature>
<dbReference type="RefSeq" id="WP_239160578.1">
    <property type="nucleotide sequence ID" value="NZ_BOPH01000085.1"/>
</dbReference>
<organism evidence="2 3">
    <name type="scientific">Virgisporangium ochraceum</name>
    <dbReference type="NCBI Taxonomy" id="65505"/>
    <lineage>
        <taxon>Bacteria</taxon>
        <taxon>Bacillati</taxon>
        <taxon>Actinomycetota</taxon>
        <taxon>Actinomycetes</taxon>
        <taxon>Micromonosporales</taxon>
        <taxon>Micromonosporaceae</taxon>
        <taxon>Virgisporangium</taxon>
    </lineage>
</organism>
<reference evidence="2" key="1">
    <citation type="submission" date="2021-01" db="EMBL/GenBank/DDBJ databases">
        <title>Whole genome shotgun sequence of Virgisporangium ochraceum NBRC 16418.</title>
        <authorList>
            <person name="Komaki H."/>
            <person name="Tamura T."/>
        </authorList>
    </citation>
    <scope>NUCLEOTIDE SEQUENCE</scope>
    <source>
        <strain evidence="2">NBRC 16418</strain>
    </source>
</reference>
<dbReference type="Gene3D" id="1.20.144.10">
    <property type="entry name" value="Phosphatidic acid phosphatase type 2/haloperoxidase"/>
    <property type="match status" value="1"/>
</dbReference>
<dbReference type="EMBL" id="BOPH01000085">
    <property type="protein sequence ID" value="GIJ71078.1"/>
    <property type="molecule type" value="Genomic_DNA"/>
</dbReference>
<accession>A0A8J3ZZI8</accession>
<feature type="transmembrane region" description="Helical" evidence="1">
    <location>
        <begin position="98"/>
        <end position="117"/>
    </location>
</feature>
<feature type="transmembrane region" description="Helical" evidence="1">
    <location>
        <begin position="189"/>
        <end position="209"/>
    </location>
</feature>
<evidence type="ECO:0000256" key="1">
    <source>
        <dbReference type="SAM" id="Phobius"/>
    </source>
</evidence>
<keyword evidence="1" id="KW-0812">Transmembrane</keyword>